<dbReference type="Pfam" id="PF14604">
    <property type="entry name" value="SH3_9"/>
    <property type="match status" value="1"/>
</dbReference>
<dbReference type="PaxDb" id="30732-ENSOMEP00000020493"/>
<dbReference type="GeneTree" id="ENSGT00940000153560"/>
<dbReference type="PANTHER" id="PTHR14206">
    <property type="entry name" value="BRAIN-SPECIFIC ANGIOGENESIS INHIBITOR 1-ASSOCIATED PROTEIN 2"/>
    <property type="match status" value="1"/>
</dbReference>
<evidence type="ECO:0000259" key="5">
    <source>
        <dbReference type="PROSITE" id="PS51338"/>
    </source>
</evidence>
<dbReference type="STRING" id="30732.ENSOMEP00000020493"/>
<feature type="compositionally biased region" description="Low complexity" evidence="3">
    <location>
        <begin position="404"/>
        <end position="415"/>
    </location>
</feature>
<evidence type="ECO:0000256" key="1">
    <source>
        <dbReference type="ARBA" id="ARBA00022443"/>
    </source>
</evidence>
<feature type="domain" description="SH3" evidence="4">
    <location>
        <begin position="295"/>
        <end position="359"/>
    </location>
</feature>
<dbReference type="Gene3D" id="1.20.1270.60">
    <property type="entry name" value="Arfaptin homology (AH) domain/BAR domain"/>
    <property type="match status" value="1"/>
</dbReference>
<protein>
    <submittedName>
        <fullName evidence="6">BAR/IMD domain containing adaptor protein 2 like 2a</fullName>
    </submittedName>
</protein>
<dbReference type="GO" id="GO:0051017">
    <property type="term" value="P:actin filament bundle assembly"/>
    <property type="evidence" value="ECO:0007669"/>
    <property type="project" value="TreeGrafter"/>
</dbReference>
<dbReference type="InterPro" id="IPR001452">
    <property type="entry name" value="SH3_domain"/>
</dbReference>
<dbReference type="PANTHER" id="PTHR14206:SF5">
    <property type="entry name" value="BRAIN-SPECIFIC ANGIOGENESIS INHIBITOR 1-ASSOCIATED PROTEIN 2-LIKE PROTEIN 2"/>
    <property type="match status" value="1"/>
</dbReference>
<dbReference type="OMA" id="RADAWME"/>
<sequence length="469" mass="52113">MSGVNTDHLHRSTLGIYTSLTEEFNPSLLKLVSLGNSYVQAFKALAATSEAYFSALSKIGQNALNTMSSRSLGDVLIQISENQRRLNMELEGMFSWFNSEVLQKMETNVRLDRNYLSDSRVKYETLVHNQERQLRRGASQVHLLLLVSAQLNIDCMSVCVTSAACSVNDVRPQDFSEFERFLRESHGEALKEEERRFRFLAEKHSSLMQSAAQLMNRTGGNLQHRAEAWTEDISVTRQPEIRRPASVGRTDGMKMKEDNFIKGRDEEPLGNIPSRAPSPQGSVSRLRLDSTGGAAGERTMRAKVAYRPTDVNPSMLTFSKGERVIVMSQQPKNGWLYGRNDNGSRKGWFPAAFVEPAIPPESPMSSRNSTIRGSNISLNSLPPASNQGGAAPPPPPPPPPPQSLPASPSPQSQPSTVKRAPESQPENKQRPQVQDSRPELFPRGTNPFATVKLKPTSTNDRSAPRLYRR</sequence>
<dbReference type="GO" id="GO:0005654">
    <property type="term" value="C:nucleoplasm"/>
    <property type="evidence" value="ECO:0007669"/>
    <property type="project" value="TreeGrafter"/>
</dbReference>
<dbReference type="Pfam" id="PF08397">
    <property type="entry name" value="IMD"/>
    <property type="match status" value="1"/>
</dbReference>
<reference evidence="6" key="2">
    <citation type="submission" date="2025-09" db="UniProtKB">
        <authorList>
            <consortium name="Ensembl"/>
        </authorList>
    </citation>
    <scope>IDENTIFICATION</scope>
</reference>
<dbReference type="PROSITE" id="PS51338">
    <property type="entry name" value="IMD"/>
    <property type="match status" value="1"/>
</dbReference>
<proteinExistence type="predicted"/>
<dbReference type="GO" id="GO:0007009">
    <property type="term" value="P:plasma membrane organization"/>
    <property type="evidence" value="ECO:0007669"/>
    <property type="project" value="InterPro"/>
</dbReference>
<evidence type="ECO:0000313" key="7">
    <source>
        <dbReference type="Proteomes" id="UP000261560"/>
    </source>
</evidence>
<feature type="domain" description="IMD" evidence="5">
    <location>
        <begin position="1"/>
        <end position="133"/>
    </location>
</feature>
<evidence type="ECO:0000259" key="4">
    <source>
        <dbReference type="PROSITE" id="PS50002"/>
    </source>
</evidence>
<evidence type="ECO:0000256" key="2">
    <source>
        <dbReference type="PROSITE-ProRule" id="PRU00192"/>
    </source>
</evidence>
<feature type="region of interest" description="Disordered" evidence="3">
    <location>
        <begin position="358"/>
        <end position="469"/>
    </location>
</feature>
<dbReference type="InterPro" id="IPR027267">
    <property type="entry name" value="AH/BAR_dom_sf"/>
</dbReference>
<feature type="compositionally biased region" description="Basic and acidic residues" evidence="3">
    <location>
        <begin position="419"/>
        <end position="429"/>
    </location>
</feature>
<dbReference type="SUPFAM" id="SSF50044">
    <property type="entry name" value="SH3-domain"/>
    <property type="match status" value="1"/>
</dbReference>
<feature type="compositionally biased region" description="Polar residues" evidence="3">
    <location>
        <begin position="363"/>
        <end position="380"/>
    </location>
</feature>
<dbReference type="Proteomes" id="UP000261560">
    <property type="component" value="Unplaced"/>
</dbReference>
<reference evidence="6" key="1">
    <citation type="submission" date="2025-08" db="UniProtKB">
        <authorList>
            <consortium name="Ensembl"/>
        </authorList>
    </citation>
    <scope>IDENTIFICATION</scope>
</reference>
<evidence type="ECO:0000256" key="3">
    <source>
        <dbReference type="SAM" id="MobiDB-lite"/>
    </source>
</evidence>
<dbReference type="Ensembl" id="ENSOMET00000036134.1">
    <property type="protein sequence ID" value="ENSOMEP00000020493.1"/>
    <property type="gene ID" value="ENSOMEG00000022341.1"/>
</dbReference>
<name>A0A3B3CRI7_ORYME</name>
<dbReference type="GO" id="GO:0005829">
    <property type="term" value="C:cytosol"/>
    <property type="evidence" value="ECO:0007669"/>
    <property type="project" value="TreeGrafter"/>
</dbReference>
<keyword evidence="7" id="KW-1185">Reference proteome</keyword>
<evidence type="ECO:0000313" key="6">
    <source>
        <dbReference type="Ensembl" id="ENSOMEP00000020493.1"/>
    </source>
</evidence>
<organism evidence="6 7">
    <name type="scientific">Oryzias melastigma</name>
    <name type="common">Marine medaka</name>
    <dbReference type="NCBI Taxonomy" id="30732"/>
    <lineage>
        <taxon>Eukaryota</taxon>
        <taxon>Metazoa</taxon>
        <taxon>Chordata</taxon>
        <taxon>Craniata</taxon>
        <taxon>Vertebrata</taxon>
        <taxon>Euteleostomi</taxon>
        <taxon>Actinopterygii</taxon>
        <taxon>Neopterygii</taxon>
        <taxon>Teleostei</taxon>
        <taxon>Neoteleostei</taxon>
        <taxon>Acanthomorphata</taxon>
        <taxon>Ovalentaria</taxon>
        <taxon>Atherinomorphae</taxon>
        <taxon>Beloniformes</taxon>
        <taxon>Adrianichthyidae</taxon>
        <taxon>Oryziinae</taxon>
        <taxon>Oryzias</taxon>
    </lineage>
</organism>
<dbReference type="InterPro" id="IPR027681">
    <property type="entry name" value="IRSp53/IRTKS/Pinkbar"/>
</dbReference>
<dbReference type="Gene3D" id="2.30.30.40">
    <property type="entry name" value="SH3 Domains"/>
    <property type="match status" value="1"/>
</dbReference>
<dbReference type="GO" id="GO:0030838">
    <property type="term" value="P:positive regulation of actin filament polymerization"/>
    <property type="evidence" value="ECO:0007669"/>
    <property type="project" value="TreeGrafter"/>
</dbReference>
<dbReference type="PROSITE" id="PS50002">
    <property type="entry name" value="SH3"/>
    <property type="match status" value="1"/>
</dbReference>
<dbReference type="AlphaFoldDB" id="A0A3B3CRI7"/>
<dbReference type="InterPro" id="IPR036028">
    <property type="entry name" value="SH3-like_dom_sf"/>
</dbReference>
<feature type="region of interest" description="Disordered" evidence="3">
    <location>
        <begin position="263"/>
        <end position="298"/>
    </location>
</feature>
<feature type="compositionally biased region" description="Pro residues" evidence="3">
    <location>
        <begin position="391"/>
        <end position="403"/>
    </location>
</feature>
<keyword evidence="1 2" id="KW-0728">SH3 domain</keyword>
<dbReference type="InterPro" id="IPR013606">
    <property type="entry name" value="I-BAR_dom"/>
</dbReference>
<accession>A0A3B3CRI7</accession>
<dbReference type="SUPFAM" id="SSF103657">
    <property type="entry name" value="BAR/IMD domain-like"/>
    <property type="match status" value="1"/>
</dbReference>
<dbReference type="GO" id="GO:0051764">
    <property type="term" value="P:actin crosslink formation"/>
    <property type="evidence" value="ECO:0007669"/>
    <property type="project" value="TreeGrafter"/>
</dbReference>
<dbReference type="SMART" id="SM00326">
    <property type="entry name" value="SH3"/>
    <property type="match status" value="1"/>
</dbReference>